<dbReference type="EMBL" id="PXYT01000012">
    <property type="protein sequence ID" value="PSR30238.1"/>
    <property type="molecule type" value="Genomic_DNA"/>
</dbReference>
<dbReference type="GO" id="GO:0071555">
    <property type="term" value="P:cell wall organization"/>
    <property type="evidence" value="ECO:0007669"/>
    <property type="project" value="UniProtKB-KW"/>
</dbReference>
<evidence type="ECO:0000256" key="7">
    <source>
        <dbReference type="ARBA" id="ARBA00022984"/>
    </source>
</evidence>
<comment type="similarity">
    <text evidence="10">Belongs to the MurCDEF family. MurF subfamily.</text>
</comment>
<evidence type="ECO:0000256" key="11">
    <source>
        <dbReference type="RuleBase" id="RU004136"/>
    </source>
</evidence>
<evidence type="ECO:0000256" key="2">
    <source>
        <dbReference type="ARBA" id="ARBA00022598"/>
    </source>
</evidence>
<comment type="pathway">
    <text evidence="10 11">Cell wall biogenesis; peptidoglycan biosynthesis.</text>
</comment>
<keyword evidence="2 10" id="KW-0436">Ligase</keyword>
<evidence type="ECO:0000256" key="6">
    <source>
        <dbReference type="ARBA" id="ARBA00022960"/>
    </source>
</evidence>
<dbReference type="InterPro" id="IPR051046">
    <property type="entry name" value="MurCDEF_CellWall_CoF430Synth"/>
</dbReference>
<dbReference type="HAMAP" id="MF_02019">
    <property type="entry name" value="MurF"/>
    <property type="match status" value="1"/>
</dbReference>
<feature type="domain" description="Mur ligase N-terminal catalytic" evidence="12">
    <location>
        <begin position="29"/>
        <end position="61"/>
    </location>
</feature>
<dbReference type="GO" id="GO:0008766">
    <property type="term" value="F:UDP-N-acetylmuramoylalanyl-D-glutamyl-2,6-diaminopimelate-D-alanyl-D-alanine ligase activity"/>
    <property type="evidence" value="ECO:0007669"/>
    <property type="project" value="RHEA"/>
</dbReference>
<evidence type="ECO:0000256" key="3">
    <source>
        <dbReference type="ARBA" id="ARBA00022618"/>
    </source>
</evidence>
<comment type="function">
    <text evidence="10 11">Involved in cell wall formation. Catalyzes the final step in the synthesis of UDP-N-acetylmuramoyl-pentapeptide, the precursor of murein.</text>
</comment>
<dbReference type="Gene3D" id="3.40.1190.10">
    <property type="entry name" value="Mur-like, catalytic domain"/>
    <property type="match status" value="1"/>
</dbReference>
<keyword evidence="4 10" id="KW-0547">Nucleotide-binding</keyword>
<dbReference type="SUPFAM" id="SSF53623">
    <property type="entry name" value="MurD-like peptide ligases, catalytic domain"/>
    <property type="match status" value="1"/>
</dbReference>
<keyword evidence="3 10" id="KW-0132">Cell division</keyword>
<dbReference type="EC" id="6.3.2.10" evidence="10 11"/>
<reference evidence="15 16" key="1">
    <citation type="journal article" date="2014" name="BMC Genomics">
        <title>Comparison of environmental and isolate Sulfobacillus genomes reveals diverse carbon, sulfur, nitrogen, and hydrogen metabolisms.</title>
        <authorList>
            <person name="Justice N.B."/>
            <person name="Norman A."/>
            <person name="Brown C.T."/>
            <person name="Singh A."/>
            <person name="Thomas B.C."/>
            <person name="Banfield J.F."/>
        </authorList>
    </citation>
    <scope>NUCLEOTIDE SEQUENCE [LARGE SCALE GENOMIC DNA]</scope>
    <source>
        <strain evidence="15">AMDSBA1</strain>
    </source>
</reference>
<dbReference type="GO" id="GO:0009252">
    <property type="term" value="P:peptidoglycan biosynthetic process"/>
    <property type="evidence" value="ECO:0007669"/>
    <property type="project" value="UniProtKB-UniRule"/>
</dbReference>
<evidence type="ECO:0000256" key="5">
    <source>
        <dbReference type="ARBA" id="ARBA00022840"/>
    </source>
</evidence>
<evidence type="ECO:0000256" key="1">
    <source>
        <dbReference type="ARBA" id="ARBA00022490"/>
    </source>
</evidence>
<dbReference type="InterPro" id="IPR013221">
    <property type="entry name" value="Mur_ligase_cen"/>
</dbReference>
<dbReference type="GO" id="GO:0051301">
    <property type="term" value="P:cell division"/>
    <property type="evidence" value="ECO:0007669"/>
    <property type="project" value="UniProtKB-KW"/>
</dbReference>
<dbReference type="GO" id="GO:0008360">
    <property type="term" value="P:regulation of cell shape"/>
    <property type="evidence" value="ECO:0007669"/>
    <property type="project" value="UniProtKB-KW"/>
</dbReference>
<dbReference type="InterPro" id="IPR036615">
    <property type="entry name" value="Mur_ligase_C_dom_sf"/>
</dbReference>
<dbReference type="Pfam" id="PF02875">
    <property type="entry name" value="Mur_ligase_C"/>
    <property type="match status" value="1"/>
</dbReference>
<dbReference type="PANTHER" id="PTHR43024">
    <property type="entry name" value="UDP-N-ACETYLMURAMOYL-TRIPEPTIDE--D-ALANYL-D-ALANINE LIGASE"/>
    <property type="match status" value="1"/>
</dbReference>
<dbReference type="Gene3D" id="3.40.1390.10">
    <property type="entry name" value="MurE/MurF, N-terminal domain"/>
    <property type="match status" value="1"/>
</dbReference>
<keyword evidence="5 10" id="KW-0067">ATP-binding</keyword>
<dbReference type="Gene3D" id="3.90.190.20">
    <property type="entry name" value="Mur ligase, C-terminal domain"/>
    <property type="match status" value="1"/>
</dbReference>
<dbReference type="PANTHER" id="PTHR43024:SF1">
    <property type="entry name" value="UDP-N-ACETYLMURAMOYL-TRIPEPTIDE--D-ALANYL-D-ALANINE LIGASE"/>
    <property type="match status" value="1"/>
</dbReference>
<dbReference type="NCBIfam" id="TIGR01143">
    <property type="entry name" value="murF"/>
    <property type="match status" value="1"/>
</dbReference>
<evidence type="ECO:0000313" key="16">
    <source>
        <dbReference type="Proteomes" id="UP000242699"/>
    </source>
</evidence>
<dbReference type="GO" id="GO:0005737">
    <property type="term" value="C:cytoplasm"/>
    <property type="evidence" value="ECO:0007669"/>
    <property type="project" value="UniProtKB-SubCell"/>
</dbReference>
<evidence type="ECO:0000259" key="12">
    <source>
        <dbReference type="Pfam" id="PF01225"/>
    </source>
</evidence>
<sequence>MMELTFKDVAEICGAHAVGVRLDDRLRDITIDSREVRPGTLFVALPGSRTHGHQFVPEVWHQGGVALTESTFDPLSGPALVVESPLQAMGQLTRTLIERRHITVVGITGSVGKTSLKELVAAVLASRFVVGKSQGNYNTAIGIPLSFLHSPDTMTHFVSEMGMRALGEIRTLTQITPPEVAVITNIGPNHLESLGSIANIQRAKGEILEGLREGGTAILNNDDPLVRQLGENLDGYKVLWFGYRSGDVVIKNVRMKENETEVTLWHRGQVITLRVPWLGRQHGYTVAAALLVGNVLGLDYDEISRGLQGVDPGTGRLQRRKIGSLTVFCDYYNASPASMKMSLEVLKAQPSAGRRIAVLGDMLELGSQEITAHEEVGTFAGHHADLILAVGSRAHQIAQAANAERTSCAEWVGNLEEAMRWIHDNIREGDVILLKASHGMNFETLYEKLADWGGPQ</sequence>
<evidence type="ECO:0000259" key="13">
    <source>
        <dbReference type="Pfam" id="PF02875"/>
    </source>
</evidence>
<keyword evidence="6 10" id="KW-0133">Cell shape</keyword>
<feature type="binding site" evidence="10">
    <location>
        <begin position="109"/>
        <end position="115"/>
    </location>
    <ligand>
        <name>ATP</name>
        <dbReference type="ChEBI" id="CHEBI:30616"/>
    </ligand>
</feature>
<keyword evidence="7 10" id="KW-0573">Peptidoglycan synthesis</keyword>
<dbReference type="Pfam" id="PF08245">
    <property type="entry name" value="Mur_ligase_M"/>
    <property type="match status" value="1"/>
</dbReference>
<evidence type="ECO:0000256" key="9">
    <source>
        <dbReference type="ARBA" id="ARBA00023316"/>
    </source>
</evidence>
<evidence type="ECO:0000256" key="10">
    <source>
        <dbReference type="HAMAP-Rule" id="MF_02019"/>
    </source>
</evidence>
<name>A0A2T2X706_9FIRM</name>
<dbReference type="SUPFAM" id="SSF53244">
    <property type="entry name" value="MurD-like peptide ligases, peptide-binding domain"/>
    <property type="match status" value="1"/>
</dbReference>
<evidence type="ECO:0000256" key="4">
    <source>
        <dbReference type="ARBA" id="ARBA00022741"/>
    </source>
</evidence>
<dbReference type="Pfam" id="PF01225">
    <property type="entry name" value="Mur_ligase"/>
    <property type="match status" value="1"/>
</dbReference>
<dbReference type="SUPFAM" id="SSF63418">
    <property type="entry name" value="MurE/MurF N-terminal domain"/>
    <property type="match status" value="1"/>
</dbReference>
<evidence type="ECO:0000259" key="14">
    <source>
        <dbReference type="Pfam" id="PF08245"/>
    </source>
</evidence>
<comment type="subcellular location">
    <subcellularLocation>
        <location evidence="10 11">Cytoplasm</location>
    </subcellularLocation>
</comment>
<organism evidence="15 16">
    <name type="scientific">Sulfobacillus benefaciens</name>
    <dbReference type="NCBI Taxonomy" id="453960"/>
    <lineage>
        <taxon>Bacteria</taxon>
        <taxon>Bacillati</taxon>
        <taxon>Bacillota</taxon>
        <taxon>Clostridia</taxon>
        <taxon>Eubacteriales</taxon>
        <taxon>Clostridiales Family XVII. Incertae Sedis</taxon>
        <taxon>Sulfobacillus</taxon>
    </lineage>
</organism>
<gene>
    <name evidence="10" type="primary">murF</name>
    <name evidence="15" type="ORF">C7B43_06930</name>
</gene>
<dbReference type="InterPro" id="IPR036565">
    <property type="entry name" value="Mur-like_cat_sf"/>
</dbReference>
<dbReference type="Proteomes" id="UP000242699">
    <property type="component" value="Unassembled WGS sequence"/>
</dbReference>
<dbReference type="GO" id="GO:0005524">
    <property type="term" value="F:ATP binding"/>
    <property type="evidence" value="ECO:0007669"/>
    <property type="project" value="UniProtKB-UniRule"/>
</dbReference>
<keyword evidence="8 10" id="KW-0131">Cell cycle</keyword>
<evidence type="ECO:0000313" key="15">
    <source>
        <dbReference type="EMBL" id="PSR30238.1"/>
    </source>
</evidence>
<dbReference type="InterPro" id="IPR035911">
    <property type="entry name" value="MurE/MurF_N"/>
</dbReference>
<dbReference type="AlphaFoldDB" id="A0A2T2X706"/>
<dbReference type="GO" id="GO:0047480">
    <property type="term" value="F:UDP-N-acetylmuramoyl-tripeptide-D-alanyl-D-alanine ligase activity"/>
    <property type="evidence" value="ECO:0007669"/>
    <property type="project" value="UniProtKB-UniRule"/>
</dbReference>
<comment type="catalytic activity">
    <reaction evidence="10 11">
        <text>D-alanyl-D-alanine + UDP-N-acetyl-alpha-D-muramoyl-L-alanyl-gamma-D-glutamyl-meso-2,6-diaminopimelate + ATP = UDP-N-acetyl-alpha-D-muramoyl-L-alanyl-gamma-D-glutamyl-meso-2,6-diaminopimeloyl-D-alanyl-D-alanine + ADP + phosphate + H(+)</text>
        <dbReference type="Rhea" id="RHEA:28374"/>
        <dbReference type="ChEBI" id="CHEBI:15378"/>
        <dbReference type="ChEBI" id="CHEBI:30616"/>
        <dbReference type="ChEBI" id="CHEBI:43474"/>
        <dbReference type="ChEBI" id="CHEBI:57822"/>
        <dbReference type="ChEBI" id="CHEBI:61386"/>
        <dbReference type="ChEBI" id="CHEBI:83905"/>
        <dbReference type="ChEBI" id="CHEBI:456216"/>
        <dbReference type="EC" id="6.3.2.10"/>
    </reaction>
</comment>
<proteinExistence type="inferred from homology"/>
<feature type="domain" description="Mur ligase central" evidence="14">
    <location>
        <begin position="107"/>
        <end position="292"/>
    </location>
</feature>
<accession>A0A2T2X706</accession>
<evidence type="ECO:0000256" key="8">
    <source>
        <dbReference type="ARBA" id="ARBA00023306"/>
    </source>
</evidence>
<comment type="caution">
    <text evidence="15">The sequence shown here is derived from an EMBL/GenBank/DDBJ whole genome shotgun (WGS) entry which is preliminary data.</text>
</comment>
<dbReference type="InterPro" id="IPR004101">
    <property type="entry name" value="Mur_ligase_C"/>
</dbReference>
<feature type="domain" description="Mur ligase C-terminal" evidence="13">
    <location>
        <begin position="315"/>
        <end position="437"/>
    </location>
</feature>
<keyword evidence="1 10" id="KW-0963">Cytoplasm</keyword>
<protein>
    <recommendedName>
        <fullName evidence="10 11">UDP-N-acetylmuramoyl-tripeptide--D-alanyl-D-alanine ligase</fullName>
        <ecNumber evidence="10 11">6.3.2.10</ecNumber>
    </recommendedName>
    <alternativeName>
        <fullName evidence="10">D-alanyl-D-alanine-adding enzyme</fullName>
    </alternativeName>
</protein>
<dbReference type="InterPro" id="IPR000713">
    <property type="entry name" value="Mur_ligase_N"/>
</dbReference>
<dbReference type="UniPathway" id="UPA00219"/>
<keyword evidence="9 10" id="KW-0961">Cell wall biogenesis/degradation</keyword>
<dbReference type="InterPro" id="IPR005863">
    <property type="entry name" value="UDP-N-AcMur_synth"/>
</dbReference>